<evidence type="ECO:0000313" key="3">
    <source>
        <dbReference type="Proteomes" id="UP000765509"/>
    </source>
</evidence>
<protein>
    <submittedName>
        <fullName evidence="2">Uncharacterized protein</fullName>
    </submittedName>
</protein>
<accession>A0A9Q3FDZ5</accession>
<evidence type="ECO:0000313" key="2">
    <source>
        <dbReference type="EMBL" id="MBW0535356.1"/>
    </source>
</evidence>
<reference evidence="2" key="1">
    <citation type="submission" date="2021-03" db="EMBL/GenBank/DDBJ databases">
        <title>Draft genome sequence of rust myrtle Austropuccinia psidii MF-1, a brazilian biotype.</title>
        <authorList>
            <person name="Quecine M.C."/>
            <person name="Pachon D.M.R."/>
            <person name="Bonatelli M.L."/>
            <person name="Correr F.H."/>
            <person name="Franceschini L.M."/>
            <person name="Leite T.F."/>
            <person name="Margarido G.R.A."/>
            <person name="Almeida C.A."/>
            <person name="Ferrarezi J.A."/>
            <person name="Labate C.A."/>
        </authorList>
    </citation>
    <scope>NUCLEOTIDE SEQUENCE</scope>
    <source>
        <strain evidence="2">MF-1</strain>
    </source>
</reference>
<comment type="caution">
    <text evidence="2">The sequence shown here is derived from an EMBL/GenBank/DDBJ whole genome shotgun (WGS) entry which is preliminary data.</text>
</comment>
<sequence>MPTATPPQQLTNTPNILVQTADQHISSADQCTSNHYLNQDFFPKNQHHSRLSFLFKLSPFLLFILSFSFLFLNPYILFYFFSLSFNAFVTVDPDCS</sequence>
<feature type="transmembrane region" description="Helical" evidence="1">
    <location>
        <begin position="60"/>
        <end position="81"/>
    </location>
</feature>
<evidence type="ECO:0000256" key="1">
    <source>
        <dbReference type="SAM" id="Phobius"/>
    </source>
</evidence>
<keyword evidence="1" id="KW-1133">Transmembrane helix</keyword>
<name>A0A9Q3FDZ5_9BASI</name>
<keyword evidence="1" id="KW-0812">Transmembrane</keyword>
<dbReference type="Proteomes" id="UP000765509">
    <property type="component" value="Unassembled WGS sequence"/>
</dbReference>
<organism evidence="2 3">
    <name type="scientific">Austropuccinia psidii MF-1</name>
    <dbReference type="NCBI Taxonomy" id="1389203"/>
    <lineage>
        <taxon>Eukaryota</taxon>
        <taxon>Fungi</taxon>
        <taxon>Dikarya</taxon>
        <taxon>Basidiomycota</taxon>
        <taxon>Pucciniomycotina</taxon>
        <taxon>Pucciniomycetes</taxon>
        <taxon>Pucciniales</taxon>
        <taxon>Sphaerophragmiaceae</taxon>
        <taxon>Austropuccinia</taxon>
    </lineage>
</organism>
<dbReference type="EMBL" id="AVOT02040166">
    <property type="protein sequence ID" value="MBW0535356.1"/>
    <property type="molecule type" value="Genomic_DNA"/>
</dbReference>
<dbReference type="AlphaFoldDB" id="A0A9Q3FDZ5"/>
<keyword evidence="3" id="KW-1185">Reference proteome</keyword>
<proteinExistence type="predicted"/>
<gene>
    <name evidence="2" type="ORF">O181_075071</name>
</gene>
<keyword evidence="1" id="KW-0472">Membrane</keyword>